<evidence type="ECO:0000313" key="2">
    <source>
        <dbReference type="EMBL" id="KAG0533540.1"/>
    </source>
</evidence>
<evidence type="ECO:0000313" key="3">
    <source>
        <dbReference type="Proteomes" id="UP000807115"/>
    </source>
</evidence>
<sequence>MMSDGLLQQVAIILLQLYICIFFWKKMVPIILEDGRIHMSSDGRAVDQLLHQHSMAGARPLGRIWSWKIKLIRIQWGCFIFRSRWATNT</sequence>
<protein>
    <submittedName>
        <fullName evidence="2">Uncharacterized protein</fullName>
    </submittedName>
</protein>
<name>A0A921R5D2_SORBI</name>
<keyword evidence="1" id="KW-1133">Transmembrane helix</keyword>
<dbReference type="AlphaFoldDB" id="A0A921R5D2"/>
<dbReference type="EMBL" id="CM027683">
    <property type="protein sequence ID" value="KAG0533540.1"/>
    <property type="molecule type" value="Genomic_DNA"/>
</dbReference>
<keyword evidence="1" id="KW-0472">Membrane</keyword>
<keyword evidence="1" id="KW-0812">Transmembrane</keyword>
<organism evidence="2 3">
    <name type="scientific">Sorghum bicolor</name>
    <name type="common">Sorghum</name>
    <name type="synonym">Sorghum vulgare</name>
    <dbReference type="NCBI Taxonomy" id="4558"/>
    <lineage>
        <taxon>Eukaryota</taxon>
        <taxon>Viridiplantae</taxon>
        <taxon>Streptophyta</taxon>
        <taxon>Embryophyta</taxon>
        <taxon>Tracheophyta</taxon>
        <taxon>Spermatophyta</taxon>
        <taxon>Magnoliopsida</taxon>
        <taxon>Liliopsida</taxon>
        <taxon>Poales</taxon>
        <taxon>Poaceae</taxon>
        <taxon>PACMAD clade</taxon>
        <taxon>Panicoideae</taxon>
        <taxon>Andropogonodae</taxon>
        <taxon>Andropogoneae</taxon>
        <taxon>Sorghinae</taxon>
        <taxon>Sorghum</taxon>
    </lineage>
</organism>
<reference evidence="2" key="2">
    <citation type="submission" date="2020-10" db="EMBL/GenBank/DDBJ databases">
        <authorList>
            <person name="Cooper E.A."/>
            <person name="Brenton Z.W."/>
            <person name="Flinn B.S."/>
            <person name="Jenkins J."/>
            <person name="Shu S."/>
            <person name="Flowers D."/>
            <person name="Luo F."/>
            <person name="Wang Y."/>
            <person name="Xia P."/>
            <person name="Barry K."/>
            <person name="Daum C."/>
            <person name="Lipzen A."/>
            <person name="Yoshinaga Y."/>
            <person name="Schmutz J."/>
            <person name="Saski C."/>
            <person name="Vermerris W."/>
            <person name="Kresovich S."/>
        </authorList>
    </citation>
    <scope>NUCLEOTIDE SEQUENCE</scope>
</reference>
<feature type="transmembrane region" description="Helical" evidence="1">
    <location>
        <begin position="6"/>
        <end position="24"/>
    </location>
</feature>
<comment type="caution">
    <text evidence="2">The sequence shown here is derived from an EMBL/GenBank/DDBJ whole genome shotgun (WGS) entry which is preliminary data.</text>
</comment>
<evidence type="ECO:0000256" key="1">
    <source>
        <dbReference type="SAM" id="Phobius"/>
    </source>
</evidence>
<accession>A0A921R5D2</accession>
<dbReference type="Proteomes" id="UP000807115">
    <property type="component" value="Chromosome 4"/>
</dbReference>
<proteinExistence type="predicted"/>
<gene>
    <name evidence="2" type="ORF">BDA96_04G201800</name>
</gene>
<reference evidence="2" key="1">
    <citation type="journal article" date="2019" name="BMC Genomics">
        <title>A new reference genome for Sorghum bicolor reveals high levels of sequence similarity between sweet and grain genotypes: implications for the genetics of sugar metabolism.</title>
        <authorList>
            <person name="Cooper E.A."/>
            <person name="Brenton Z.W."/>
            <person name="Flinn B.S."/>
            <person name="Jenkins J."/>
            <person name="Shu S."/>
            <person name="Flowers D."/>
            <person name="Luo F."/>
            <person name="Wang Y."/>
            <person name="Xia P."/>
            <person name="Barry K."/>
            <person name="Daum C."/>
            <person name="Lipzen A."/>
            <person name="Yoshinaga Y."/>
            <person name="Schmutz J."/>
            <person name="Saski C."/>
            <person name="Vermerris W."/>
            <person name="Kresovich S."/>
        </authorList>
    </citation>
    <scope>NUCLEOTIDE SEQUENCE</scope>
</reference>